<dbReference type="AlphaFoldDB" id="A0A060ZCU9"/>
<evidence type="ECO:0000313" key="2">
    <source>
        <dbReference type="Proteomes" id="UP000193380"/>
    </source>
</evidence>
<gene>
    <name evidence="1" type="ORF">GSONMT00040073001</name>
</gene>
<dbReference type="Proteomes" id="UP000193380">
    <property type="component" value="Unassembled WGS sequence"/>
</dbReference>
<evidence type="ECO:0000313" key="1">
    <source>
        <dbReference type="EMBL" id="CDQ99504.1"/>
    </source>
</evidence>
<protein>
    <submittedName>
        <fullName evidence="1">Uncharacterized protein</fullName>
    </submittedName>
</protein>
<dbReference type="EMBL" id="FR947354">
    <property type="protein sequence ID" value="CDQ99504.1"/>
    <property type="molecule type" value="Genomic_DNA"/>
</dbReference>
<accession>A0A060ZCU9</accession>
<dbReference type="STRING" id="8022.A0A060ZCU9"/>
<name>A0A060ZCU9_ONCMY</name>
<reference evidence="1" key="1">
    <citation type="journal article" date="2014" name="Nat. Commun.">
        <title>The rainbow trout genome provides novel insights into evolution after whole-genome duplication in vertebrates.</title>
        <authorList>
            <person name="Berthelot C."/>
            <person name="Brunet F."/>
            <person name="Chalopin D."/>
            <person name="Juanchich A."/>
            <person name="Bernard M."/>
            <person name="Noel B."/>
            <person name="Bento P."/>
            <person name="Da Silva C."/>
            <person name="Labadie K."/>
            <person name="Alberti A."/>
            <person name="Aury J.M."/>
            <person name="Louis A."/>
            <person name="Dehais P."/>
            <person name="Bardou P."/>
            <person name="Montfort J."/>
            <person name="Klopp C."/>
            <person name="Cabau C."/>
            <person name="Gaspin C."/>
            <person name="Thorgaard G.H."/>
            <person name="Boussaha M."/>
            <person name="Quillet E."/>
            <person name="Guyomard R."/>
            <person name="Galiana D."/>
            <person name="Bobe J."/>
            <person name="Volff J.N."/>
            <person name="Genet C."/>
            <person name="Wincker P."/>
            <person name="Jaillon O."/>
            <person name="Roest Crollius H."/>
            <person name="Guiguen Y."/>
        </authorList>
    </citation>
    <scope>NUCLEOTIDE SEQUENCE [LARGE SCALE GENOMIC DNA]</scope>
</reference>
<feature type="non-terminal residue" evidence="1">
    <location>
        <position position="165"/>
    </location>
</feature>
<organism evidence="1 2">
    <name type="scientific">Oncorhynchus mykiss</name>
    <name type="common">Rainbow trout</name>
    <name type="synonym">Salmo gairdneri</name>
    <dbReference type="NCBI Taxonomy" id="8022"/>
    <lineage>
        <taxon>Eukaryota</taxon>
        <taxon>Metazoa</taxon>
        <taxon>Chordata</taxon>
        <taxon>Craniata</taxon>
        <taxon>Vertebrata</taxon>
        <taxon>Euteleostomi</taxon>
        <taxon>Actinopterygii</taxon>
        <taxon>Neopterygii</taxon>
        <taxon>Teleostei</taxon>
        <taxon>Protacanthopterygii</taxon>
        <taxon>Salmoniformes</taxon>
        <taxon>Salmonidae</taxon>
        <taxon>Salmoninae</taxon>
        <taxon>Oncorhynchus</taxon>
    </lineage>
</organism>
<proteinExistence type="predicted"/>
<dbReference type="PaxDb" id="8022-A0A060ZCU9"/>
<reference evidence="1" key="2">
    <citation type="submission" date="2014-03" db="EMBL/GenBank/DDBJ databases">
        <authorList>
            <person name="Genoscope - CEA"/>
        </authorList>
    </citation>
    <scope>NUCLEOTIDE SEQUENCE</scope>
</reference>
<sequence>MISTCSHRKARFSPYEYGSFVDNASTLSSEAITDSIASDANYGYMERSLESVAGRSRQESLSSIEEDDYDTLADIDSDKNIVCLIPPPFPLYLSYIPHPSSIPPLPLLHSSSSSIPPLPLPHPSSIPPLPLPHPSSIPPLPLPHPPPFPSYISLIPPPFPLYLSL</sequence>